<feature type="transmembrane region" description="Helical" evidence="1">
    <location>
        <begin position="18"/>
        <end position="36"/>
    </location>
</feature>
<feature type="transmembrane region" description="Helical" evidence="1">
    <location>
        <begin position="75"/>
        <end position="96"/>
    </location>
</feature>
<proteinExistence type="predicted"/>
<dbReference type="Proteomes" id="UP001219525">
    <property type="component" value="Unassembled WGS sequence"/>
</dbReference>
<name>A0AAD6Y2W2_9AGAR</name>
<feature type="transmembrane region" description="Helical" evidence="1">
    <location>
        <begin position="48"/>
        <end position="69"/>
    </location>
</feature>
<comment type="caution">
    <text evidence="2">The sequence shown here is derived from an EMBL/GenBank/DDBJ whole genome shotgun (WGS) entry which is preliminary data.</text>
</comment>
<feature type="transmembrane region" description="Helical" evidence="1">
    <location>
        <begin position="177"/>
        <end position="197"/>
    </location>
</feature>
<sequence length="238" mass="26251">MPDITSLPANLATLVLESFLYGLLLLLFLSTVYFLATQRTLAGTTHSARHHFTSLVFMGATALFLVVTVKHWSVVIYQASLAFIHLGTAATEAAFYEDLAQSSEVVKVILSFIATMLGDALVTYRLWIIWARNRLVVVFPIMALLGLAVACLGTVIELAKWDPKLGSFRKEAKPMELIAWVLSFLSWLTFLAITGFLGSDMQFIALDNFPVILAISNTLIHARVGLGWSPPLSSRTQF</sequence>
<organism evidence="2 3">
    <name type="scientific">Mycena pura</name>
    <dbReference type="NCBI Taxonomy" id="153505"/>
    <lineage>
        <taxon>Eukaryota</taxon>
        <taxon>Fungi</taxon>
        <taxon>Dikarya</taxon>
        <taxon>Basidiomycota</taxon>
        <taxon>Agaricomycotina</taxon>
        <taxon>Agaricomycetes</taxon>
        <taxon>Agaricomycetidae</taxon>
        <taxon>Agaricales</taxon>
        <taxon>Marasmiineae</taxon>
        <taxon>Mycenaceae</taxon>
        <taxon>Mycena</taxon>
    </lineage>
</organism>
<feature type="transmembrane region" description="Helical" evidence="1">
    <location>
        <begin position="108"/>
        <end position="130"/>
    </location>
</feature>
<dbReference type="AlphaFoldDB" id="A0AAD6Y2W2"/>
<protein>
    <submittedName>
        <fullName evidence="2">Uncharacterized protein</fullName>
    </submittedName>
</protein>
<reference evidence="2" key="1">
    <citation type="submission" date="2023-03" db="EMBL/GenBank/DDBJ databases">
        <title>Massive genome expansion in bonnet fungi (Mycena s.s.) driven by repeated elements and novel gene families across ecological guilds.</title>
        <authorList>
            <consortium name="Lawrence Berkeley National Laboratory"/>
            <person name="Harder C.B."/>
            <person name="Miyauchi S."/>
            <person name="Viragh M."/>
            <person name="Kuo A."/>
            <person name="Thoen E."/>
            <person name="Andreopoulos B."/>
            <person name="Lu D."/>
            <person name="Skrede I."/>
            <person name="Drula E."/>
            <person name="Henrissat B."/>
            <person name="Morin E."/>
            <person name="Kohler A."/>
            <person name="Barry K."/>
            <person name="LaButti K."/>
            <person name="Morin E."/>
            <person name="Salamov A."/>
            <person name="Lipzen A."/>
            <person name="Mereny Z."/>
            <person name="Hegedus B."/>
            <person name="Baldrian P."/>
            <person name="Stursova M."/>
            <person name="Weitz H."/>
            <person name="Taylor A."/>
            <person name="Grigoriev I.V."/>
            <person name="Nagy L.G."/>
            <person name="Martin F."/>
            <person name="Kauserud H."/>
        </authorList>
    </citation>
    <scope>NUCLEOTIDE SEQUENCE</scope>
    <source>
        <strain evidence="2">9144</strain>
    </source>
</reference>
<gene>
    <name evidence="2" type="ORF">GGX14DRAFT_547144</name>
</gene>
<keyword evidence="1" id="KW-0812">Transmembrane</keyword>
<dbReference type="EMBL" id="JARJCW010000186">
    <property type="protein sequence ID" value="KAJ7187691.1"/>
    <property type="molecule type" value="Genomic_DNA"/>
</dbReference>
<evidence type="ECO:0000313" key="2">
    <source>
        <dbReference type="EMBL" id="KAJ7187691.1"/>
    </source>
</evidence>
<keyword evidence="3" id="KW-1185">Reference proteome</keyword>
<accession>A0AAD6Y2W2</accession>
<evidence type="ECO:0000256" key="1">
    <source>
        <dbReference type="SAM" id="Phobius"/>
    </source>
</evidence>
<keyword evidence="1" id="KW-1133">Transmembrane helix</keyword>
<feature type="transmembrane region" description="Helical" evidence="1">
    <location>
        <begin position="136"/>
        <end position="156"/>
    </location>
</feature>
<evidence type="ECO:0000313" key="3">
    <source>
        <dbReference type="Proteomes" id="UP001219525"/>
    </source>
</evidence>
<keyword evidence="1" id="KW-0472">Membrane</keyword>